<gene>
    <name evidence="1" type="ORF">EJC49_01580</name>
</gene>
<keyword evidence="2" id="KW-1185">Reference proteome</keyword>
<organism evidence="1 2">
    <name type="scientific">Aquibium carbonis</name>
    <dbReference type="NCBI Taxonomy" id="2495581"/>
    <lineage>
        <taxon>Bacteria</taxon>
        <taxon>Pseudomonadati</taxon>
        <taxon>Pseudomonadota</taxon>
        <taxon>Alphaproteobacteria</taxon>
        <taxon>Hyphomicrobiales</taxon>
        <taxon>Phyllobacteriaceae</taxon>
        <taxon>Aquibium</taxon>
    </lineage>
</organism>
<accession>A0A429Z369</accession>
<proteinExistence type="predicted"/>
<sequence>MTRLLEIAIEAARQLEPAEQDELARAIMQIVNGGDEGVYVLSDEERAAVEVGRQQAARGEFATEEEIEALFEKYAQ</sequence>
<evidence type="ECO:0000313" key="2">
    <source>
        <dbReference type="Proteomes" id="UP000278398"/>
    </source>
</evidence>
<name>A0A429Z369_9HYPH</name>
<comment type="caution">
    <text evidence="1">The sequence shown here is derived from an EMBL/GenBank/DDBJ whole genome shotgun (WGS) entry which is preliminary data.</text>
</comment>
<dbReference type="AlphaFoldDB" id="A0A429Z369"/>
<dbReference type="RefSeq" id="WP_126697707.1">
    <property type="nucleotide sequence ID" value="NZ_RWKW01000003.1"/>
</dbReference>
<dbReference type="Proteomes" id="UP000278398">
    <property type="component" value="Unassembled WGS sequence"/>
</dbReference>
<dbReference type="EMBL" id="RWKW01000003">
    <property type="protein sequence ID" value="RST88166.1"/>
    <property type="molecule type" value="Genomic_DNA"/>
</dbReference>
<dbReference type="OrthoDB" id="7889158at2"/>
<evidence type="ECO:0000313" key="1">
    <source>
        <dbReference type="EMBL" id="RST88166.1"/>
    </source>
</evidence>
<evidence type="ECO:0008006" key="3">
    <source>
        <dbReference type="Google" id="ProtNLM"/>
    </source>
</evidence>
<protein>
    <recommendedName>
        <fullName evidence="3">Addiction module component</fullName>
    </recommendedName>
</protein>
<reference evidence="1 2" key="1">
    <citation type="submission" date="2018-12" db="EMBL/GenBank/DDBJ databases">
        <title>Mesorhizobium carbonis sp. nov., isolated from coal mine water.</title>
        <authorList>
            <person name="Xin W."/>
            <person name="Xu Z."/>
            <person name="Xiang F."/>
            <person name="Zhang J."/>
            <person name="Xi L."/>
            <person name="Liu J."/>
        </authorList>
    </citation>
    <scope>NUCLEOTIDE SEQUENCE [LARGE SCALE GENOMIC DNA]</scope>
    <source>
        <strain evidence="1 2">B2.3</strain>
    </source>
</reference>